<keyword evidence="5" id="KW-1185">Reference proteome</keyword>
<reference evidence="4" key="1">
    <citation type="submission" date="2021-12" db="EMBL/GenBank/DDBJ databases">
        <authorList>
            <person name="King R."/>
        </authorList>
    </citation>
    <scope>NUCLEOTIDE SEQUENCE</scope>
</reference>
<evidence type="ECO:0000256" key="2">
    <source>
        <dbReference type="SAM" id="MobiDB-lite"/>
    </source>
</evidence>
<dbReference type="AlphaFoldDB" id="A0A9P0F0Y6"/>
<feature type="region of interest" description="Disordered" evidence="2">
    <location>
        <begin position="345"/>
        <end position="380"/>
    </location>
</feature>
<dbReference type="PANTHER" id="PTHR21656">
    <property type="entry name" value="MALE-SPECIFIC LETHAL-1 PROTEIN"/>
    <property type="match status" value="1"/>
</dbReference>
<dbReference type="SMART" id="SM01300">
    <property type="entry name" value="PEHE"/>
    <property type="match status" value="1"/>
</dbReference>
<dbReference type="Gene3D" id="1.20.5.170">
    <property type="match status" value="1"/>
</dbReference>
<sequence>MSSSTAIFNGEKLPSDMDPNMVSITKPTRERSRRIEAHSVGDKCFEKSALNFDHLYASTVKNSGENFKFSEVKQIKELLVLHLDLIQQQSEEIQAKDKLIAALREENELLKLRLQHSEGRMALKRNRDSPQRESRIESRYLPKRNDICDPDAKAKMGGNGTSVLSKKNVLLLESDTNCMVNSSVIAPDRKELHSNKLPLSEINVASADMESFELMNISESSTSSGYLNGVSHSKLSSSKKIGRLKRGSRESIVSAGSARSSPKRTVPLNHETSSKNENHLSSPLENGPLNLRIRIKKSENGAQALGFVHQTLFSGVAKSPVIYEWLMGNFSGSCSKLALNADSSDCAPETSNLPHRSCNDGDEVPSTGNAPISRPVPDPDANADFPGGNFVFDRYPRVVLLREPMIERKLKIYNRAHFSHDLTSSETGGVKLCRQGVVEIVPSESETHRFSSPEMDANPLFGSELIGLPKSEIVVTPAVFEPETTVNKYSLGQEIFLSTPEMPNILQLPPDDECSCDETMDSSDLMTTDVPYYTMTGCAPPDILNEKDITTDKLEIPSWRHKVFTSCYSMEGTENLSDDVFEKRHARLEQEEKRRKRWDVQRIREQRQLDHLRENERKRNWLAKSDDEGEKERQRVCSLYPNVSGTTRISIDESLPVNALGVVLKRVEPRLVLLMVVVYIVLSSEIYCDMKLDCRSNTYYTGDVREFSLPWKDGNTSCGFSYDKDTFTIKTRRKFSEWLNGLFTLL</sequence>
<accession>A0A9P0F0Y6</accession>
<evidence type="ECO:0000256" key="1">
    <source>
        <dbReference type="SAM" id="Coils"/>
    </source>
</evidence>
<feature type="domain" description="PEHE" evidence="3">
    <location>
        <begin position="553"/>
        <end position="711"/>
    </location>
</feature>
<dbReference type="GO" id="GO:0003682">
    <property type="term" value="F:chromatin binding"/>
    <property type="evidence" value="ECO:0007669"/>
    <property type="project" value="TreeGrafter"/>
</dbReference>
<evidence type="ECO:0000259" key="3">
    <source>
        <dbReference type="PROSITE" id="PS52052"/>
    </source>
</evidence>
<dbReference type="PANTHER" id="PTHR21656:SF2">
    <property type="entry name" value="MALE-SPECIFIC LETHAL 1 HOMOLOG"/>
    <property type="match status" value="1"/>
</dbReference>
<dbReference type="PROSITE" id="PS52052">
    <property type="entry name" value="PEHE"/>
    <property type="match status" value="1"/>
</dbReference>
<evidence type="ECO:0000313" key="5">
    <source>
        <dbReference type="Proteomes" id="UP001152759"/>
    </source>
</evidence>
<gene>
    <name evidence="4" type="ORF">BEMITA_LOCUS3570</name>
</gene>
<protein>
    <recommendedName>
        <fullName evidence="3">PEHE domain-containing protein</fullName>
    </recommendedName>
</protein>
<dbReference type="InterPro" id="IPR029332">
    <property type="entry name" value="PEHE_dom"/>
</dbReference>
<feature type="coiled-coil region" evidence="1">
    <location>
        <begin position="86"/>
        <end position="120"/>
    </location>
</feature>
<evidence type="ECO:0000313" key="4">
    <source>
        <dbReference type="EMBL" id="CAH0384206.1"/>
    </source>
</evidence>
<organism evidence="4 5">
    <name type="scientific">Bemisia tabaci</name>
    <name type="common">Sweetpotato whitefly</name>
    <name type="synonym">Aleurodes tabaci</name>
    <dbReference type="NCBI Taxonomy" id="7038"/>
    <lineage>
        <taxon>Eukaryota</taxon>
        <taxon>Metazoa</taxon>
        <taxon>Ecdysozoa</taxon>
        <taxon>Arthropoda</taxon>
        <taxon>Hexapoda</taxon>
        <taxon>Insecta</taxon>
        <taxon>Pterygota</taxon>
        <taxon>Neoptera</taxon>
        <taxon>Paraneoptera</taxon>
        <taxon>Hemiptera</taxon>
        <taxon>Sternorrhyncha</taxon>
        <taxon>Aleyrodoidea</taxon>
        <taxon>Aleyrodidae</taxon>
        <taxon>Aleyrodinae</taxon>
        <taxon>Bemisia</taxon>
    </lineage>
</organism>
<feature type="region of interest" description="Disordered" evidence="2">
    <location>
        <begin position="238"/>
        <end position="286"/>
    </location>
</feature>
<dbReference type="Gene3D" id="6.10.250.2000">
    <property type="match status" value="1"/>
</dbReference>
<dbReference type="Pfam" id="PF15275">
    <property type="entry name" value="PEHE"/>
    <property type="match status" value="1"/>
</dbReference>
<proteinExistence type="predicted"/>
<name>A0A9P0F0Y6_BEMTA</name>
<dbReference type="GO" id="GO:0072487">
    <property type="term" value="C:MSL complex"/>
    <property type="evidence" value="ECO:0007669"/>
    <property type="project" value="InterPro"/>
</dbReference>
<keyword evidence="1" id="KW-0175">Coiled coil</keyword>
<dbReference type="InterPro" id="IPR026711">
    <property type="entry name" value="Msl-1"/>
</dbReference>
<dbReference type="Proteomes" id="UP001152759">
    <property type="component" value="Chromosome 2"/>
</dbReference>
<dbReference type="EMBL" id="OU963863">
    <property type="protein sequence ID" value="CAH0384206.1"/>
    <property type="molecule type" value="Genomic_DNA"/>
</dbReference>